<name>A0A8B7QNL3_HIPAR</name>
<evidence type="ECO:0000256" key="5">
    <source>
        <dbReference type="SAM" id="MobiDB-lite"/>
    </source>
</evidence>
<feature type="region of interest" description="Disordered" evidence="5">
    <location>
        <begin position="290"/>
        <end position="361"/>
    </location>
</feature>
<dbReference type="InterPro" id="IPR015631">
    <property type="entry name" value="CD2/SLAM_rcpt"/>
</dbReference>
<sequence length="361" mass="39408">MGPCSEDPHLRWASWLLGLAELAGVLLGVCGTGPLSSGGADSRAHISLKRVQGGSVLFHVTRELEGDSEAQLEQIEWRFGPETTYTVLLRVGSGGDLPTWVGLQDKYRHRVHVPNMRSLLIENLTTEDSGQYRARGSFTGGRGFTQVFQLTVYEPVPLPQILAKSLSVTADWCNVTLECRAVGASEDLNVTWWHSDIPRKWQQTGTLGPGPSVLPLAVRLPLDQANTNLTCAASNQEDLKTATTTLRNVCAQGKDSQEHDSGRHMLGLVVAVPAVLLTVGVGLYLWKTRGKKKEETETGTGAGLEEGRRVHEDDIHYIELSQQEPKEGGDKGVRGQHLEGKRPVTTLYSEVHRPGPAMKVN</sequence>
<dbReference type="InterPro" id="IPR036179">
    <property type="entry name" value="Ig-like_dom_sf"/>
</dbReference>
<feature type="transmembrane region" description="Helical" evidence="6">
    <location>
        <begin position="265"/>
        <end position="286"/>
    </location>
</feature>
<organism evidence="8 9">
    <name type="scientific">Hipposideros armiger</name>
    <name type="common">Great Himalayan leaf-nosed bat</name>
    <dbReference type="NCBI Taxonomy" id="186990"/>
    <lineage>
        <taxon>Eukaryota</taxon>
        <taxon>Metazoa</taxon>
        <taxon>Chordata</taxon>
        <taxon>Craniata</taxon>
        <taxon>Vertebrata</taxon>
        <taxon>Euteleostomi</taxon>
        <taxon>Mammalia</taxon>
        <taxon>Eutheria</taxon>
        <taxon>Laurasiatheria</taxon>
        <taxon>Chiroptera</taxon>
        <taxon>Yinpterochiroptera</taxon>
        <taxon>Rhinolophoidea</taxon>
        <taxon>Hipposideridae</taxon>
        <taxon>Hipposideros</taxon>
    </lineage>
</organism>
<evidence type="ECO:0000313" key="8">
    <source>
        <dbReference type="Proteomes" id="UP000694851"/>
    </source>
</evidence>
<dbReference type="Gene3D" id="2.60.40.10">
    <property type="entry name" value="Immunoglobulins"/>
    <property type="match status" value="2"/>
</dbReference>
<keyword evidence="3 6" id="KW-0472">Membrane</keyword>
<protein>
    <submittedName>
        <fullName evidence="9">SLAM family member 5-like isoform X1</fullName>
    </submittedName>
</protein>
<dbReference type="OrthoDB" id="9835793at2759"/>
<keyword evidence="2" id="KW-0732">Signal</keyword>
<feature type="compositionally biased region" description="Basic and acidic residues" evidence="5">
    <location>
        <begin position="305"/>
        <end position="317"/>
    </location>
</feature>
<keyword evidence="4" id="KW-0325">Glycoprotein</keyword>
<comment type="subcellular location">
    <subcellularLocation>
        <location evidence="1">Membrane</location>
    </subcellularLocation>
</comment>
<dbReference type="KEGG" id="hai:109377783"/>
<dbReference type="PANTHER" id="PTHR12080">
    <property type="entry name" value="SIGNALING LYMPHOCYTIC ACTIVATION MOLECULE"/>
    <property type="match status" value="1"/>
</dbReference>
<evidence type="ECO:0000313" key="9">
    <source>
        <dbReference type="RefSeq" id="XP_019489787.1"/>
    </source>
</evidence>
<dbReference type="PANTHER" id="PTHR12080:SF110">
    <property type="entry name" value="IG-LIKE DOMAIN-CONTAINING PROTEIN"/>
    <property type="match status" value="1"/>
</dbReference>
<keyword evidence="6" id="KW-0812">Transmembrane</keyword>
<evidence type="ECO:0000259" key="7">
    <source>
        <dbReference type="PROSITE" id="PS50835"/>
    </source>
</evidence>
<dbReference type="AlphaFoldDB" id="A0A8B7QNL3"/>
<dbReference type="RefSeq" id="XP_019489787.1">
    <property type="nucleotide sequence ID" value="XM_019634242.1"/>
</dbReference>
<feature type="domain" description="Ig-like" evidence="7">
    <location>
        <begin position="159"/>
        <end position="247"/>
    </location>
</feature>
<dbReference type="InterPro" id="IPR013783">
    <property type="entry name" value="Ig-like_fold"/>
</dbReference>
<proteinExistence type="predicted"/>
<dbReference type="Proteomes" id="UP000694851">
    <property type="component" value="Unplaced"/>
</dbReference>
<dbReference type="InterPro" id="IPR007110">
    <property type="entry name" value="Ig-like_dom"/>
</dbReference>
<dbReference type="SUPFAM" id="SSF48726">
    <property type="entry name" value="Immunoglobulin"/>
    <property type="match status" value="2"/>
</dbReference>
<feature type="compositionally biased region" description="Basic and acidic residues" evidence="5">
    <location>
        <begin position="324"/>
        <end position="342"/>
    </location>
</feature>
<dbReference type="InterPro" id="IPR003599">
    <property type="entry name" value="Ig_sub"/>
</dbReference>
<evidence type="ECO:0000256" key="3">
    <source>
        <dbReference type="ARBA" id="ARBA00023136"/>
    </source>
</evidence>
<dbReference type="PROSITE" id="PS50835">
    <property type="entry name" value="IG_LIKE"/>
    <property type="match status" value="1"/>
</dbReference>
<gene>
    <name evidence="9" type="primary">LOC109377783</name>
</gene>
<keyword evidence="8" id="KW-1185">Reference proteome</keyword>
<evidence type="ECO:0000256" key="6">
    <source>
        <dbReference type="SAM" id="Phobius"/>
    </source>
</evidence>
<dbReference type="GO" id="GO:0016020">
    <property type="term" value="C:membrane"/>
    <property type="evidence" value="ECO:0007669"/>
    <property type="project" value="UniProtKB-SubCell"/>
</dbReference>
<reference evidence="9" key="1">
    <citation type="submission" date="2025-08" db="UniProtKB">
        <authorList>
            <consortium name="RefSeq"/>
        </authorList>
    </citation>
    <scope>IDENTIFICATION</scope>
    <source>
        <tissue evidence="9">Muscle</tissue>
    </source>
</reference>
<evidence type="ECO:0000256" key="1">
    <source>
        <dbReference type="ARBA" id="ARBA00004370"/>
    </source>
</evidence>
<evidence type="ECO:0000256" key="4">
    <source>
        <dbReference type="ARBA" id="ARBA00023180"/>
    </source>
</evidence>
<keyword evidence="6" id="KW-1133">Transmembrane helix</keyword>
<evidence type="ECO:0000256" key="2">
    <source>
        <dbReference type="ARBA" id="ARBA00022729"/>
    </source>
</evidence>
<accession>A0A8B7QNL3</accession>
<dbReference type="SMART" id="SM00409">
    <property type="entry name" value="IG"/>
    <property type="match status" value="1"/>
</dbReference>
<dbReference type="GeneID" id="109377783"/>